<dbReference type="NCBIfam" id="NF010133">
    <property type="entry name" value="PRK13607.1"/>
    <property type="match status" value="1"/>
</dbReference>
<name>A0ABQ5XFS2_9GAMM</name>
<dbReference type="SUPFAM" id="SSF55920">
    <property type="entry name" value="Creatinase/aminopeptidase"/>
    <property type="match status" value="1"/>
</dbReference>
<evidence type="ECO:0000259" key="8">
    <source>
        <dbReference type="Pfam" id="PF00557"/>
    </source>
</evidence>
<dbReference type="HAMAP" id="MF_01279">
    <property type="entry name" value="X_Pro_dipeptid"/>
    <property type="match status" value="1"/>
</dbReference>
<dbReference type="InterPro" id="IPR052433">
    <property type="entry name" value="X-Pro_dipept-like"/>
</dbReference>
<feature type="binding site" evidence="7">
    <location>
        <position position="349"/>
    </location>
    <ligand>
        <name>Mn(2+)</name>
        <dbReference type="ChEBI" id="CHEBI:29035"/>
        <label>1</label>
    </ligand>
</feature>
<evidence type="ECO:0000256" key="7">
    <source>
        <dbReference type="HAMAP-Rule" id="MF_01279"/>
    </source>
</evidence>
<organism evidence="10 11">
    <name type="scientific">Dyella flagellata</name>
    <dbReference type="NCBI Taxonomy" id="1867833"/>
    <lineage>
        <taxon>Bacteria</taxon>
        <taxon>Pseudomonadati</taxon>
        <taxon>Pseudomonadota</taxon>
        <taxon>Gammaproteobacteria</taxon>
        <taxon>Lysobacterales</taxon>
        <taxon>Rhodanobacteraceae</taxon>
        <taxon>Dyella</taxon>
    </lineage>
</organism>
<evidence type="ECO:0000256" key="3">
    <source>
        <dbReference type="ARBA" id="ARBA00022801"/>
    </source>
</evidence>
<comment type="catalytic activity">
    <reaction evidence="7">
        <text>Xaa-L-Pro dipeptide + H2O = an L-alpha-amino acid + L-proline</text>
        <dbReference type="Rhea" id="RHEA:76407"/>
        <dbReference type="ChEBI" id="CHEBI:15377"/>
        <dbReference type="ChEBI" id="CHEBI:59869"/>
        <dbReference type="ChEBI" id="CHEBI:60039"/>
        <dbReference type="ChEBI" id="CHEBI:195196"/>
        <dbReference type="EC" id="3.4.13.9"/>
    </reaction>
</comment>
<keyword evidence="5 7" id="KW-0482">Metalloprotease</keyword>
<dbReference type="InterPro" id="IPR029149">
    <property type="entry name" value="Creatin/AminoP/Spt16_N"/>
</dbReference>
<dbReference type="Gene3D" id="3.40.350.10">
    <property type="entry name" value="Creatinase/prolidase N-terminal domain"/>
    <property type="match status" value="1"/>
</dbReference>
<comment type="caution">
    <text evidence="10">The sequence shown here is derived from an EMBL/GenBank/DDBJ whole genome shotgun (WGS) entry which is preliminary data.</text>
</comment>
<dbReference type="PANTHER" id="PTHR43226:SF8">
    <property type="entry name" value="XAA-PRO DIPEPTIDASE"/>
    <property type="match status" value="1"/>
</dbReference>
<feature type="binding site" evidence="7">
    <location>
        <position position="394"/>
    </location>
    <ligand>
        <name>Mn(2+)</name>
        <dbReference type="ChEBI" id="CHEBI:29035"/>
        <label>1</label>
    </ligand>
</feature>
<comment type="function">
    <text evidence="7">Splits dipeptides with a prolyl residue in the C-terminal position.</text>
</comment>
<dbReference type="Pfam" id="PF21216">
    <property type="entry name" value="PepQ_N"/>
    <property type="match status" value="1"/>
</dbReference>
<evidence type="ECO:0000256" key="1">
    <source>
        <dbReference type="ARBA" id="ARBA00022670"/>
    </source>
</evidence>
<dbReference type="PANTHER" id="PTHR43226">
    <property type="entry name" value="XAA-PRO AMINOPEPTIDASE 3"/>
    <property type="match status" value="1"/>
</dbReference>
<evidence type="ECO:0000256" key="2">
    <source>
        <dbReference type="ARBA" id="ARBA00022723"/>
    </source>
</evidence>
<keyword evidence="2 7" id="KW-0479">Metal-binding</keyword>
<keyword evidence="6 7" id="KW-0464">Manganese</keyword>
<keyword evidence="11" id="KW-1185">Reference proteome</keyword>
<feature type="domain" description="Xaa-Pro dipeptidase N-terminal" evidence="9">
    <location>
        <begin position="24"/>
        <end position="168"/>
    </location>
</feature>
<evidence type="ECO:0000313" key="10">
    <source>
        <dbReference type="EMBL" id="GLQ90539.1"/>
    </source>
</evidence>
<protein>
    <recommendedName>
        <fullName evidence="7">Xaa-Pro dipeptidase</fullName>
        <shortName evidence="7">X-Pro dipeptidase</shortName>
        <ecNumber evidence="7">3.4.13.9</ecNumber>
    </recommendedName>
    <alternativeName>
        <fullName evidence="7">Imidodipeptidase</fullName>
    </alternativeName>
    <alternativeName>
        <fullName evidence="7">Proline dipeptidase</fullName>
        <shortName evidence="7">Prolidase</shortName>
    </alternativeName>
</protein>
<dbReference type="InterPro" id="IPR036005">
    <property type="entry name" value="Creatinase/aminopeptidase-like"/>
</dbReference>
<dbReference type="PROSITE" id="PS00491">
    <property type="entry name" value="PROLINE_PEPTIDASE"/>
    <property type="match status" value="1"/>
</dbReference>
<reference evidence="11" key="1">
    <citation type="journal article" date="2019" name="Int. J. Syst. Evol. Microbiol.">
        <title>The Global Catalogue of Microorganisms (GCM) 10K type strain sequencing project: providing services to taxonomists for standard genome sequencing and annotation.</title>
        <authorList>
            <consortium name="The Broad Institute Genomics Platform"/>
            <consortium name="The Broad Institute Genome Sequencing Center for Infectious Disease"/>
            <person name="Wu L."/>
            <person name="Ma J."/>
        </authorList>
    </citation>
    <scope>NUCLEOTIDE SEQUENCE [LARGE SCALE GENOMIC DNA]</scope>
    <source>
        <strain evidence="11">NBRC 111981</strain>
    </source>
</reference>
<dbReference type="EC" id="3.4.13.9" evidence="7"/>
<proteinExistence type="inferred from homology"/>
<dbReference type="InterPro" id="IPR001131">
    <property type="entry name" value="Peptidase_M24B_aminopep-P_CS"/>
</dbReference>
<evidence type="ECO:0000256" key="5">
    <source>
        <dbReference type="ARBA" id="ARBA00023049"/>
    </source>
</evidence>
<accession>A0ABQ5XFS2</accession>
<feature type="binding site" evidence="7">
    <location>
        <position position="268"/>
    </location>
    <ligand>
        <name>Mn(2+)</name>
        <dbReference type="ChEBI" id="CHEBI:29035"/>
        <label>1</label>
    </ligand>
</feature>
<feature type="binding site" evidence="7">
    <location>
        <position position="257"/>
    </location>
    <ligand>
        <name>Mn(2+)</name>
        <dbReference type="ChEBI" id="CHEBI:29035"/>
        <label>2</label>
    </ligand>
</feature>
<keyword evidence="3 7" id="KW-0378">Hydrolase</keyword>
<evidence type="ECO:0000256" key="6">
    <source>
        <dbReference type="ARBA" id="ARBA00023211"/>
    </source>
</evidence>
<dbReference type="CDD" id="cd01087">
    <property type="entry name" value="Prolidase"/>
    <property type="match status" value="1"/>
</dbReference>
<dbReference type="InterPro" id="IPR000994">
    <property type="entry name" value="Pept_M24"/>
</dbReference>
<dbReference type="InterPro" id="IPR022846">
    <property type="entry name" value="X_Pro_dipept"/>
</dbReference>
<feature type="domain" description="Peptidase M24" evidence="8">
    <location>
        <begin position="179"/>
        <end position="440"/>
    </location>
</feature>
<sequence>MGITLSGSSLIPGLKSMSQALAPLYAQHIISLRQRADKALTLGGFDHLLIAASMPLRKFLDDQDYVFVANPHFRHWLPLTDAPGSWVVYTPGGKPKLIFVQPHDYWHVVPAAPSGYWVDQFDITTVRTNAEAVALLPQGRRAVIAPECPSIEGVEANNPPAVVNYLHWHRSYKTPYELELMREANRIGARAHRAAEQAFRAGESEFGIQLAYLAAAGQTEAELPYSNIVCLNEHGAVLHYTHFDRTPPQQHRSFLIDAGASKSGYASDITRTHASAGHQEFQALIDSVERAQQGFAAKVQAGQSYSELHIHAHHTLAEVLREHGLIRMSAESAVQSGVSSAFFPHGLGHPIGLQVHDVAGFQVDESGGFIARPEGHPYLRMTRVLEPGMVVTIEPGLYFIDMLLESLRAQPVSNDIDWNKVAALRPYGGIRIEDDVACTDGAPENLTRNAFAALS</sequence>
<dbReference type="EMBL" id="BSOA01000049">
    <property type="protein sequence ID" value="GLQ90539.1"/>
    <property type="molecule type" value="Genomic_DNA"/>
</dbReference>
<dbReference type="Pfam" id="PF00557">
    <property type="entry name" value="Peptidase_M24"/>
    <property type="match status" value="1"/>
</dbReference>
<evidence type="ECO:0000256" key="4">
    <source>
        <dbReference type="ARBA" id="ARBA00022997"/>
    </source>
</evidence>
<gene>
    <name evidence="10" type="primary">pepQ_2</name>
    <name evidence="7" type="synonym">pepQ</name>
    <name evidence="10" type="ORF">GCM10007898_41150</name>
</gene>
<comment type="cofactor">
    <cofactor evidence="7">
        <name>Mn(2+)</name>
        <dbReference type="ChEBI" id="CHEBI:29035"/>
    </cofactor>
    <text evidence="7">Binds 2 manganese ions per subunit.</text>
</comment>
<dbReference type="Proteomes" id="UP001156627">
    <property type="component" value="Unassembled WGS sequence"/>
</dbReference>
<keyword evidence="4 7" id="KW-0224">Dipeptidase</keyword>
<dbReference type="Gene3D" id="3.90.230.10">
    <property type="entry name" value="Creatinase/methionine aminopeptidase superfamily"/>
    <property type="match status" value="1"/>
</dbReference>
<feature type="binding site" evidence="7">
    <location>
        <position position="268"/>
    </location>
    <ligand>
        <name>Mn(2+)</name>
        <dbReference type="ChEBI" id="CHEBI:29035"/>
        <label>2</label>
    </ligand>
</feature>
<comment type="similarity">
    <text evidence="7">Belongs to the peptidase M24B family. Bacterial-type prolidase subfamily.</text>
</comment>
<feature type="binding site" evidence="7">
    <location>
        <position position="433"/>
    </location>
    <ligand>
        <name>Mn(2+)</name>
        <dbReference type="ChEBI" id="CHEBI:29035"/>
        <label>2</label>
    </ligand>
</feature>
<feature type="binding site" evidence="7">
    <location>
        <position position="433"/>
    </location>
    <ligand>
        <name>Mn(2+)</name>
        <dbReference type="ChEBI" id="CHEBI:29035"/>
        <label>1</label>
    </ligand>
</feature>
<evidence type="ECO:0000313" key="11">
    <source>
        <dbReference type="Proteomes" id="UP001156627"/>
    </source>
</evidence>
<evidence type="ECO:0000259" key="9">
    <source>
        <dbReference type="Pfam" id="PF21216"/>
    </source>
</evidence>
<keyword evidence="1 7" id="KW-0645">Protease</keyword>
<dbReference type="InterPro" id="IPR048819">
    <property type="entry name" value="PepQ_N"/>
</dbReference>